<dbReference type="Gene3D" id="3.40.50.300">
    <property type="entry name" value="P-loop containing nucleotide triphosphate hydrolases"/>
    <property type="match status" value="1"/>
</dbReference>
<dbReference type="InterPro" id="IPR000642">
    <property type="entry name" value="Peptidase_M41"/>
</dbReference>
<dbReference type="GO" id="GO:0009507">
    <property type="term" value="C:chloroplast"/>
    <property type="evidence" value="ECO:0007669"/>
    <property type="project" value="TreeGrafter"/>
</dbReference>
<evidence type="ECO:0000256" key="4">
    <source>
        <dbReference type="ARBA" id="ARBA00022801"/>
    </source>
</evidence>
<comment type="caution">
    <text evidence="9">The sequence shown here is derived from an EMBL/GenBank/DDBJ whole genome shotgun (WGS) entry which is preliminary data.</text>
</comment>
<dbReference type="GO" id="GO:0045037">
    <property type="term" value="P:protein import into chloroplast stroma"/>
    <property type="evidence" value="ECO:0007669"/>
    <property type="project" value="TreeGrafter"/>
</dbReference>
<dbReference type="Gene3D" id="1.10.8.60">
    <property type="match status" value="1"/>
</dbReference>
<evidence type="ECO:0000256" key="1">
    <source>
        <dbReference type="ARBA" id="ARBA00010044"/>
    </source>
</evidence>
<keyword evidence="5" id="KW-0175">Coiled coil</keyword>
<organism evidence="9">
    <name type="scientific">Sesamum calycinum</name>
    <dbReference type="NCBI Taxonomy" id="2727403"/>
    <lineage>
        <taxon>Eukaryota</taxon>
        <taxon>Viridiplantae</taxon>
        <taxon>Streptophyta</taxon>
        <taxon>Embryophyta</taxon>
        <taxon>Tracheophyta</taxon>
        <taxon>Spermatophyta</taxon>
        <taxon>Magnoliopsida</taxon>
        <taxon>eudicotyledons</taxon>
        <taxon>Gunneridae</taxon>
        <taxon>Pentapetalae</taxon>
        <taxon>asterids</taxon>
        <taxon>lamiids</taxon>
        <taxon>Lamiales</taxon>
        <taxon>Pedaliaceae</taxon>
        <taxon>Sesamum</taxon>
    </lineage>
</organism>
<dbReference type="GO" id="GO:0006508">
    <property type="term" value="P:proteolysis"/>
    <property type="evidence" value="ECO:0007669"/>
    <property type="project" value="UniProtKB-KW"/>
</dbReference>
<dbReference type="AlphaFoldDB" id="A0AAW2P7K5"/>
<evidence type="ECO:0000259" key="8">
    <source>
        <dbReference type="Pfam" id="PF17862"/>
    </source>
</evidence>
<dbReference type="Gene3D" id="1.20.58.760">
    <property type="entry name" value="Peptidase M41"/>
    <property type="match status" value="1"/>
</dbReference>
<dbReference type="PANTHER" id="PTHR23076:SF37">
    <property type="entry name" value="ATP-DEPENDENT ZINC METALLOPROTEASE FTSH 4, MITOCHONDRIAL"/>
    <property type="match status" value="1"/>
</dbReference>
<accession>A0AAW2P7K5</accession>
<feature type="domain" description="Peptidase M41" evidence="7">
    <location>
        <begin position="685"/>
        <end position="741"/>
    </location>
</feature>
<gene>
    <name evidence="9" type="ORF">Scaly_1535300</name>
</gene>
<dbReference type="GO" id="GO:0005524">
    <property type="term" value="F:ATP binding"/>
    <property type="evidence" value="ECO:0007669"/>
    <property type="project" value="InterPro"/>
</dbReference>
<dbReference type="GO" id="GO:0016887">
    <property type="term" value="F:ATP hydrolysis activity"/>
    <property type="evidence" value="ECO:0007669"/>
    <property type="project" value="InterPro"/>
</dbReference>
<dbReference type="EMBL" id="JACGWM010000009">
    <property type="protein sequence ID" value="KAL0351466.1"/>
    <property type="molecule type" value="Genomic_DNA"/>
</dbReference>
<evidence type="ECO:0000259" key="6">
    <source>
        <dbReference type="Pfam" id="PF00004"/>
    </source>
</evidence>
<reference evidence="9" key="2">
    <citation type="journal article" date="2024" name="Plant">
        <title>Genomic evolution and insights into agronomic trait innovations of Sesamum species.</title>
        <authorList>
            <person name="Miao H."/>
            <person name="Wang L."/>
            <person name="Qu L."/>
            <person name="Liu H."/>
            <person name="Sun Y."/>
            <person name="Le M."/>
            <person name="Wang Q."/>
            <person name="Wei S."/>
            <person name="Zheng Y."/>
            <person name="Lin W."/>
            <person name="Duan Y."/>
            <person name="Cao H."/>
            <person name="Xiong S."/>
            <person name="Wang X."/>
            <person name="Wei L."/>
            <person name="Li C."/>
            <person name="Ma Q."/>
            <person name="Ju M."/>
            <person name="Zhao R."/>
            <person name="Li G."/>
            <person name="Mu C."/>
            <person name="Tian Q."/>
            <person name="Mei H."/>
            <person name="Zhang T."/>
            <person name="Gao T."/>
            <person name="Zhang H."/>
        </authorList>
    </citation>
    <scope>NUCLEOTIDE SEQUENCE</scope>
    <source>
        <strain evidence="9">KEN8</strain>
    </source>
</reference>
<evidence type="ECO:0000259" key="7">
    <source>
        <dbReference type="Pfam" id="PF01434"/>
    </source>
</evidence>
<dbReference type="InterPro" id="IPR003959">
    <property type="entry name" value="ATPase_AAA_core"/>
</dbReference>
<dbReference type="InterPro" id="IPR027417">
    <property type="entry name" value="P-loop_NTPase"/>
</dbReference>
<feature type="coiled-coil region" evidence="5">
    <location>
        <begin position="259"/>
        <end position="286"/>
    </location>
</feature>
<dbReference type="SUPFAM" id="SSF140990">
    <property type="entry name" value="FtsH protease domain-like"/>
    <property type="match status" value="1"/>
</dbReference>
<comment type="similarity">
    <text evidence="1">In the C-terminal section; belongs to the peptidase M41 family.</text>
</comment>
<sequence length="888" mass="98755">MGGSSYVSSLARRVREAEASSDAAYLKELYHRNDPETIMWIGLTKVSCLRHCTEVKRQESQLRKLSNSAAQLHRTSLYARRGEHKLSSTARTSTMGGSSYFASLARRVREAEASSDAAYLKELYHRNDPETIMWIGLTKVSCLRHCTEVDEKGVGALIKDGFKAPSQSGQKTGAQLRKLSNSAAQLHRTSLYARRGEHKLSSTARTSTMGGSSYFASLARRVREAEESSDAAYLKELYHRNDPETIMWIGLTKVSCLDIAQSSLKVKRQEAQLRKLSNSAAQLHRTSLYARRGEHKLSSTARTSTMGGSSYFASLARRVREAEESSDAAYLKELYHRNDPETIMWIGLTKVSCLGHCTEVDEKGVGALIKDGFKAPSQSGHRWWLWLRWIGLTKVSCLRHCTEVDEKGVGAISAFRNVRKSSKDSPGTTSAPTHMVTAEGGHFKEQLWRTVRSLGMAFLLISGFGALIEDKGIGLGLHEEVQTSMELNTKVSDVKGVDEAKAELEEIVHYLRDPKGIKYVDFIAAVLMSWCQASKKRSASWSPATGKTMLARVVSGEAGVLFSLAVAVNLKKCLLVLEPAERKPQPERPAIHEDDFKQLLVELDGFKQNEGIIVIAATNFPELLDKALVLKGEDVDLMIIARRTPGFCGADLANLVNFATLGAAMDGAKVVTMADLEHDKDKTMMGMHKGTIVPRGMALGMVSQLPGKDETSISRKQILSLLDISMGERDAEELIFWESEVSSDYETKTRLVIKQEMEEFLERAYNNAKTMLTTHCKELHALANALLEHETLMGSQIKAVLAQSCEEDIMPGKYWQTLPVEQSPIPLCMSSVITCKPFVLGEYAESVLLSMRRLCSKVREAIWVRRIYLIEADSQDNMIEMAFKLTRM</sequence>
<name>A0AAW2P7K5_9LAMI</name>
<protein>
    <submittedName>
        <fullName evidence="9">ATP-dependent zinc metalloprotease FTSH 4, mitochondrial</fullName>
    </submittedName>
</protein>
<feature type="domain" description="AAA ATPase AAA+ lid" evidence="8">
    <location>
        <begin position="634"/>
        <end position="677"/>
    </location>
</feature>
<dbReference type="PANTHER" id="PTHR23076">
    <property type="entry name" value="METALLOPROTEASE M41 FTSH"/>
    <property type="match status" value="1"/>
</dbReference>
<dbReference type="InterPro" id="IPR041569">
    <property type="entry name" value="AAA_lid_3"/>
</dbReference>
<evidence type="ECO:0000313" key="9">
    <source>
        <dbReference type="EMBL" id="KAL0351466.1"/>
    </source>
</evidence>
<dbReference type="Pfam" id="PF17862">
    <property type="entry name" value="AAA_lid_3"/>
    <property type="match status" value="1"/>
</dbReference>
<dbReference type="SUPFAM" id="SSF52540">
    <property type="entry name" value="P-loop containing nucleoside triphosphate hydrolases"/>
    <property type="match status" value="1"/>
</dbReference>
<evidence type="ECO:0000256" key="3">
    <source>
        <dbReference type="ARBA" id="ARBA00022670"/>
    </source>
</evidence>
<keyword evidence="4" id="KW-0378">Hydrolase</keyword>
<reference evidence="9" key="1">
    <citation type="submission" date="2020-06" db="EMBL/GenBank/DDBJ databases">
        <authorList>
            <person name="Li T."/>
            <person name="Hu X."/>
            <person name="Zhang T."/>
            <person name="Song X."/>
            <person name="Zhang H."/>
            <person name="Dai N."/>
            <person name="Sheng W."/>
            <person name="Hou X."/>
            <person name="Wei L."/>
        </authorList>
    </citation>
    <scope>NUCLEOTIDE SEQUENCE</scope>
    <source>
        <strain evidence="9">KEN8</strain>
        <tissue evidence="9">Leaf</tissue>
    </source>
</reference>
<evidence type="ECO:0000256" key="2">
    <source>
        <dbReference type="ARBA" id="ARBA00010550"/>
    </source>
</evidence>
<keyword evidence="3" id="KW-0645">Protease</keyword>
<feature type="domain" description="ATPase AAA-type core" evidence="6">
    <location>
        <begin position="592"/>
        <end position="630"/>
    </location>
</feature>
<dbReference type="GO" id="GO:0004176">
    <property type="term" value="F:ATP-dependent peptidase activity"/>
    <property type="evidence" value="ECO:0007669"/>
    <property type="project" value="InterPro"/>
</dbReference>
<dbReference type="GO" id="GO:0004222">
    <property type="term" value="F:metalloendopeptidase activity"/>
    <property type="evidence" value="ECO:0007669"/>
    <property type="project" value="InterPro"/>
</dbReference>
<comment type="similarity">
    <text evidence="2">In the N-terminal section; belongs to the AAA ATPase family.</text>
</comment>
<dbReference type="Pfam" id="PF00004">
    <property type="entry name" value="AAA"/>
    <property type="match status" value="1"/>
</dbReference>
<dbReference type="Pfam" id="PF01434">
    <property type="entry name" value="Peptidase_M41"/>
    <property type="match status" value="1"/>
</dbReference>
<keyword evidence="9" id="KW-0482">Metalloprotease</keyword>
<dbReference type="InterPro" id="IPR037219">
    <property type="entry name" value="Peptidase_M41-like"/>
</dbReference>
<proteinExistence type="inferred from homology"/>
<evidence type="ECO:0000256" key="5">
    <source>
        <dbReference type="SAM" id="Coils"/>
    </source>
</evidence>